<dbReference type="OrthoDB" id="1294502at2759"/>
<accession>A0A9J6AQK8</accession>
<protein>
    <submittedName>
        <fullName evidence="2">Uncharacterized protein</fullName>
    </submittedName>
</protein>
<sequence length="71" mass="8288">MAIRDVETLEKDNKILRATMLKKRYANLQEEKVKLRERDREAARIAIASVKRTVNFGDGLQAERDLKRFAV</sequence>
<dbReference type="AlphaFoldDB" id="A0A9J6AQK8"/>
<keyword evidence="3" id="KW-1185">Reference proteome</keyword>
<evidence type="ECO:0000256" key="1">
    <source>
        <dbReference type="SAM" id="Coils"/>
    </source>
</evidence>
<reference evidence="2 3" key="1">
    <citation type="submission" date="2020-09" db="EMBL/GenBank/DDBJ databases">
        <title>De no assembly of potato wild relative species, Solanum commersonii.</title>
        <authorList>
            <person name="Cho K."/>
        </authorList>
    </citation>
    <scope>NUCLEOTIDE SEQUENCE [LARGE SCALE GENOMIC DNA]</scope>
    <source>
        <strain evidence="2">LZ3.2</strain>
        <tissue evidence="2">Leaf</tissue>
    </source>
</reference>
<feature type="coiled-coil region" evidence="1">
    <location>
        <begin position="11"/>
        <end position="38"/>
    </location>
</feature>
<dbReference type="EMBL" id="JACXVP010000002">
    <property type="protein sequence ID" value="KAG5626391.1"/>
    <property type="molecule type" value="Genomic_DNA"/>
</dbReference>
<evidence type="ECO:0000313" key="3">
    <source>
        <dbReference type="Proteomes" id="UP000824120"/>
    </source>
</evidence>
<dbReference type="Proteomes" id="UP000824120">
    <property type="component" value="Chromosome 2"/>
</dbReference>
<evidence type="ECO:0000313" key="2">
    <source>
        <dbReference type="EMBL" id="KAG5626391.1"/>
    </source>
</evidence>
<name>A0A9J6AQK8_SOLCO</name>
<organism evidence="2 3">
    <name type="scientific">Solanum commersonii</name>
    <name type="common">Commerson's wild potato</name>
    <name type="synonym">Commerson's nightshade</name>
    <dbReference type="NCBI Taxonomy" id="4109"/>
    <lineage>
        <taxon>Eukaryota</taxon>
        <taxon>Viridiplantae</taxon>
        <taxon>Streptophyta</taxon>
        <taxon>Embryophyta</taxon>
        <taxon>Tracheophyta</taxon>
        <taxon>Spermatophyta</taxon>
        <taxon>Magnoliopsida</taxon>
        <taxon>eudicotyledons</taxon>
        <taxon>Gunneridae</taxon>
        <taxon>Pentapetalae</taxon>
        <taxon>asterids</taxon>
        <taxon>lamiids</taxon>
        <taxon>Solanales</taxon>
        <taxon>Solanaceae</taxon>
        <taxon>Solanoideae</taxon>
        <taxon>Solaneae</taxon>
        <taxon>Solanum</taxon>
    </lineage>
</organism>
<gene>
    <name evidence="2" type="ORF">H5410_011609</name>
</gene>
<keyword evidence="1" id="KW-0175">Coiled coil</keyword>
<proteinExistence type="predicted"/>
<comment type="caution">
    <text evidence="2">The sequence shown here is derived from an EMBL/GenBank/DDBJ whole genome shotgun (WGS) entry which is preliminary data.</text>
</comment>